<accession>A0A3B3QTE5</accession>
<keyword evidence="7 26" id="KW-0378">Hydrolase</keyword>
<comment type="catalytic activity">
    <reaction evidence="19">
        <text>an N-(long-chain fatty acyl)ethanolamine + H2O = a long-chain fatty acid + ethanolamine</text>
        <dbReference type="Rhea" id="RHEA:17505"/>
        <dbReference type="ChEBI" id="CHEBI:15377"/>
        <dbReference type="ChEBI" id="CHEBI:15897"/>
        <dbReference type="ChEBI" id="CHEBI:57560"/>
        <dbReference type="ChEBI" id="CHEBI:57603"/>
        <dbReference type="EC" id="3.5.1.60"/>
    </reaction>
    <physiologicalReaction direction="left-to-right" evidence="19">
        <dbReference type="Rhea" id="RHEA:17506"/>
    </physiologicalReaction>
</comment>
<evidence type="ECO:0000256" key="5">
    <source>
        <dbReference type="ARBA" id="ARBA00011891"/>
    </source>
</evidence>
<dbReference type="InterPro" id="IPR029130">
    <property type="entry name" value="Acid_ceramidase_N"/>
</dbReference>
<dbReference type="Proteomes" id="UP000261540">
    <property type="component" value="Unplaced"/>
</dbReference>
<evidence type="ECO:0000256" key="14">
    <source>
        <dbReference type="ARBA" id="ARBA00023228"/>
    </source>
</evidence>
<evidence type="ECO:0000256" key="9">
    <source>
        <dbReference type="ARBA" id="ARBA00022963"/>
    </source>
</evidence>
<proteinExistence type="inferred from homology"/>
<evidence type="ECO:0000256" key="22">
    <source>
        <dbReference type="ARBA" id="ARBA00048166"/>
    </source>
</evidence>
<dbReference type="InterPro" id="IPR029132">
    <property type="entry name" value="CBAH/NAAA_C"/>
</dbReference>
<evidence type="ECO:0000256" key="12">
    <source>
        <dbReference type="ARBA" id="ARBA00023145"/>
    </source>
</evidence>
<evidence type="ECO:0000256" key="7">
    <source>
        <dbReference type="ARBA" id="ARBA00022801"/>
    </source>
</evidence>
<evidence type="ECO:0000256" key="13">
    <source>
        <dbReference type="ARBA" id="ARBA00023180"/>
    </source>
</evidence>
<dbReference type="Pfam" id="PF02275">
    <property type="entry name" value="CBAH"/>
    <property type="match status" value="1"/>
</dbReference>
<evidence type="ECO:0000259" key="29">
    <source>
        <dbReference type="Pfam" id="PF02275"/>
    </source>
</evidence>
<dbReference type="FunFam" id="3.60.60.10:FF:000003">
    <property type="entry name" value="N-acylethanolamine-hydrolyzing acid amidase"/>
    <property type="match status" value="1"/>
</dbReference>
<dbReference type="EC" id="3.5.1.23" evidence="5"/>
<dbReference type="CDD" id="cd01903">
    <property type="entry name" value="Ntn_AC_NAAA"/>
    <property type="match status" value="1"/>
</dbReference>
<evidence type="ECO:0000256" key="16">
    <source>
        <dbReference type="ARBA" id="ARBA00039046"/>
    </source>
</evidence>
<evidence type="ECO:0000256" key="20">
    <source>
        <dbReference type="ARBA" id="ARBA00047719"/>
    </source>
</evidence>
<sequence>MKCSLALIPLTLAAWCYADFAPPIVNISLDEPPKERWAPLMKVIDVRYYRKIAPLIIDSIVPKWVHQAIKPVVEALEDYIPQHYAGEIQGLASLSGVDVTDIILLNFAYEITAFCTSIVAQDTNGRIYHGRNMDYPFVEILRNLTVDILFIRDGKVAYRGTSFAGYVGLWTGQSANNFTISGDERDVGFWWENVISAFILKSIPASWLMRETLEEAASYQDALERLSKVPIISTVYYIVGGVQPGEGAVVTRDRSGAADVWVLDPLHGQWFRVETNYDHWNPPPHGDDRRTPTIKALNATGQENINLDSLFKVLSASPTCNRITIYTTVMSAGTPEKYRTVMREKCNLE</sequence>
<keyword evidence="12" id="KW-0865">Zymogen</keyword>
<keyword evidence="14" id="KW-0458">Lysosome</keyword>
<evidence type="ECO:0000256" key="10">
    <source>
        <dbReference type="ARBA" id="ARBA00023098"/>
    </source>
</evidence>
<evidence type="ECO:0000256" key="25">
    <source>
        <dbReference type="ARBA" id="ARBA00048716"/>
    </source>
</evidence>
<dbReference type="GO" id="GO:0017040">
    <property type="term" value="F:N-acylsphingosine amidohydrolase activity"/>
    <property type="evidence" value="ECO:0007669"/>
    <property type="project" value="UniProtKB-EC"/>
</dbReference>
<evidence type="ECO:0000256" key="28">
    <source>
        <dbReference type="SAM" id="SignalP"/>
    </source>
</evidence>
<evidence type="ECO:0000256" key="1">
    <source>
        <dbReference type="ARBA" id="ARBA00004170"/>
    </source>
</evidence>
<dbReference type="GO" id="GO:0016020">
    <property type="term" value="C:membrane"/>
    <property type="evidence" value="ECO:0007669"/>
    <property type="project" value="UniProtKB-SubCell"/>
</dbReference>
<dbReference type="Gene3D" id="3.60.60.10">
    <property type="entry name" value="Penicillin V Acylase, Chain A"/>
    <property type="match status" value="1"/>
</dbReference>
<dbReference type="PIRSF" id="PIRSF017632">
    <property type="entry name" value="Acid_ceramidase-like"/>
    <property type="match status" value="1"/>
</dbReference>
<evidence type="ECO:0000256" key="19">
    <source>
        <dbReference type="ARBA" id="ARBA00047347"/>
    </source>
</evidence>
<evidence type="ECO:0000313" key="31">
    <source>
        <dbReference type="Ensembl" id="ENSPKIP00000008890.1"/>
    </source>
</evidence>
<comment type="subcellular location">
    <subcellularLocation>
        <location evidence="2">Lysosome</location>
    </subcellularLocation>
    <subcellularLocation>
        <location evidence="1">Membrane</location>
        <topology evidence="1">Peripheral membrane protein</topology>
    </subcellularLocation>
</comment>
<keyword evidence="9" id="KW-0442">Lipid degradation</keyword>
<evidence type="ECO:0000256" key="23">
    <source>
        <dbReference type="ARBA" id="ARBA00048217"/>
    </source>
</evidence>
<dbReference type="PANTHER" id="PTHR28583:SF4">
    <property type="entry name" value="N-ACYLETHANOLAMINE-HYDROLYZING ACID AMIDASE"/>
    <property type="match status" value="1"/>
</dbReference>
<feature type="chain" id="PRO_5017215942" description="N-acylethanolamine-hydrolyzing acid amidase" evidence="28">
    <location>
        <begin position="19"/>
        <end position="349"/>
    </location>
</feature>
<evidence type="ECO:0000256" key="17">
    <source>
        <dbReference type="ARBA" id="ARBA00040404"/>
    </source>
</evidence>
<evidence type="ECO:0000256" key="26">
    <source>
        <dbReference type="PIRNR" id="PIRNR017632"/>
    </source>
</evidence>
<evidence type="ECO:0000256" key="27">
    <source>
        <dbReference type="PIRSR" id="PIRSR017632-1"/>
    </source>
</evidence>
<dbReference type="Ensembl" id="ENSPKIT00000032981.1">
    <property type="protein sequence ID" value="ENSPKIP00000008890.1"/>
    <property type="gene ID" value="ENSPKIG00000024203.1"/>
</dbReference>
<comment type="pathway">
    <text evidence="3">Lipid metabolism; fatty acid metabolism.</text>
</comment>
<reference evidence="31" key="2">
    <citation type="submission" date="2025-09" db="UniProtKB">
        <authorList>
            <consortium name="Ensembl"/>
        </authorList>
    </citation>
    <scope>IDENTIFICATION</scope>
</reference>
<evidence type="ECO:0000256" key="21">
    <source>
        <dbReference type="ARBA" id="ARBA00047993"/>
    </source>
</evidence>
<dbReference type="EC" id="3.5.1.60" evidence="16"/>
<evidence type="ECO:0000256" key="6">
    <source>
        <dbReference type="ARBA" id="ARBA00022729"/>
    </source>
</evidence>
<feature type="signal peptide" evidence="28">
    <location>
        <begin position="1"/>
        <end position="18"/>
    </location>
</feature>
<feature type="domain" description="Choloylglycine hydrolase/NAAA C-terminal" evidence="29">
    <location>
        <begin position="115"/>
        <end position="263"/>
    </location>
</feature>
<evidence type="ECO:0000313" key="32">
    <source>
        <dbReference type="Proteomes" id="UP000261540"/>
    </source>
</evidence>
<keyword evidence="6 28" id="KW-0732">Signal</keyword>
<comment type="subunit">
    <text evidence="15">Heterodimer of an alpha and a beta subunit, produced by autocatalytic cleavage.</text>
</comment>
<evidence type="ECO:0000256" key="2">
    <source>
        <dbReference type="ARBA" id="ARBA00004371"/>
    </source>
</evidence>
<dbReference type="OrthoDB" id="5273684at2759"/>
<dbReference type="PANTHER" id="PTHR28583">
    <property type="entry name" value="ACID AMIDASE"/>
    <property type="match status" value="1"/>
</dbReference>
<dbReference type="Pfam" id="PF15508">
    <property type="entry name" value="NAAA-beta"/>
    <property type="match status" value="1"/>
</dbReference>
<comment type="similarity">
    <text evidence="4 26">Belongs to the acid ceramidase family.</text>
</comment>
<dbReference type="InterPro" id="IPR016699">
    <property type="entry name" value="Acid_ceramidase-like"/>
</dbReference>
<reference evidence="31" key="1">
    <citation type="submission" date="2025-08" db="UniProtKB">
        <authorList>
            <consortium name="Ensembl"/>
        </authorList>
    </citation>
    <scope>IDENTIFICATION</scope>
</reference>
<dbReference type="AlphaFoldDB" id="A0A3B3QTE5"/>
<comment type="catalytic activity">
    <reaction evidence="23">
        <text>N-hexadecanoylsphing-4-enine + H2O = sphing-4-enine + hexadecanoate</text>
        <dbReference type="Rhea" id="RHEA:38891"/>
        <dbReference type="ChEBI" id="CHEBI:7896"/>
        <dbReference type="ChEBI" id="CHEBI:15377"/>
        <dbReference type="ChEBI" id="CHEBI:57756"/>
        <dbReference type="ChEBI" id="CHEBI:72959"/>
    </reaction>
    <physiologicalReaction direction="left-to-right" evidence="23">
        <dbReference type="Rhea" id="RHEA:38892"/>
    </physiologicalReaction>
</comment>
<keyword evidence="13" id="KW-0325">Glycoprotein</keyword>
<evidence type="ECO:0000259" key="30">
    <source>
        <dbReference type="Pfam" id="PF15508"/>
    </source>
</evidence>
<dbReference type="GO" id="GO:0006631">
    <property type="term" value="P:fatty acid metabolic process"/>
    <property type="evidence" value="ECO:0007669"/>
    <property type="project" value="UniProtKB-KW"/>
</dbReference>
<dbReference type="STRING" id="1676925.ENSPKIP00000008890"/>
<feature type="domain" description="Acid ceramidase N-terminal" evidence="30">
    <location>
        <begin position="21"/>
        <end position="80"/>
    </location>
</feature>
<comment type="catalytic activity">
    <reaction evidence="20">
        <text>N-dodecanoylethanolamine + H2O = dodecanoate + ethanolamine</text>
        <dbReference type="Rhea" id="RHEA:45456"/>
        <dbReference type="ChEBI" id="CHEBI:15377"/>
        <dbReference type="ChEBI" id="CHEBI:18262"/>
        <dbReference type="ChEBI" id="CHEBI:57603"/>
        <dbReference type="ChEBI" id="CHEBI:85263"/>
    </reaction>
    <physiologicalReaction direction="left-to-right" evidence="20">
        <dbReference type="Rhea" id="RHEA:45457"/>
    </physiologicalReaction>
</comment>
<protein>
    <recommendedName>
        <fullName evidence="17">N-acylethanolamine-hydrolyzing acid amidase</fullName>
        <ecNumber evidence="5">3.5.1.23</ecNumber>
        <ecNumber evidence="16">3.5.1.60</ecNumber>
    </recommendedName>
    <alternativeName>
        <fullName evidence="18">Acylsphingosine deacylase NAAA</fullName>
    </alternativeName>
</protein>
<comment type="catalytic activity">
    <reaction evidence="25">
        <text>N-tetradecanoylethanolamine + H2O = tetradecanoate + ethanolamine</text>
        <dbReference type="Rhea" id="RHEA:45452"/>
        <dbReference type="ChEBI" id="CHEBI:15377"/>
        <dbReference type="ChEBI" id="CHEBI:30807"/>
        <dbReference type="ChEBI" id="CHEBI:57603"/>
        <dbReference type="ChEBI" id="CHEBI:85262"/>
    </reaction>
    <physiologicalReaction direction="left-to-right" evidence="25">
        <dbReference type="Rhea" id="RHEA:45453"/>
    </physiologicalReaction>
</comment>
<dbReference type="GeneTree" id="ENSGT00530000063548"/>
<keyword evidence="10 26" id="KW-0443">Lipid metabolism</keyword>
<comment type="catalytic activity">
    <reaction evidence="22">
        <text>N-hexadecanoylethanolamine + H2O = ethanolamine + hexadecanoate</text>
        <dbReference type="Rhea" id="RHEA:45064"/>
        <dbReference type="ChEBI" id="CHEBI:7896"/>
        <dbReference type="ChEBI" id="CHEBI:15377"/>
        <dbReference type="ChEBI" id="CHEBI:57603"/>
        <dbReference type="ChEBI" id="CHEBI:71464"/>
    </reaction>
    <physiologicalReaction direction="left-to-right" evidence="22">
        <dbReference type="Rhea" id="RHEA:45065"/>
    </physiologicalReaction>
</comment>
<dbReference type="GO" id="GO:0016042">
    <property type="term" value="P:lipid catabolic process"/>
    <property type="evidence" value="ECO:0007669"/>
    <property type="project" value="UniProtKB-KW"/>
</dbReference>
<name>A0A3B3QTE5_9TELE</name>
<organism evidence="31 32">
    <name type="scientific">Paramormyrops kingsleyae</name>
    <dbReference type="NCBI Taxonomy" id="1676925"/>
    <lineage>
        <taxon>Eukaryota</taxon>
        <taxon>Metazoa</taxon>
        <taxon>Chordata</taxon>
        <taxon>Craniata</taxon>
        <taxon>Vertebrata</taxon>
        <taxon>Euteleostomi</taxon>
        <taxon>Actinopterygii</taxon>
        <taxon>Neopterygii</taxon>
        <taxon>Teleostei</taxon>
        <taxon>Osteoglossocephala</taxon>
        <taxon>Osteoglossomorpha</taxon>
        <taxon>Osteoglossiformes</taxon>
        <taxon>Mormyridae</taxon>
        <taxon>Paramormyrops</taxon>
    </lineage>
</organism>
<dbReference type="GO" id="GO:0047412">
    <property type="term" value="F:N-(long-chain-acyl)ethanolamine deacylase activity"/>
    <property type="evidence" value="ECO:0007669"/>
    <property type="project" value="UniProtKB-EC"/>
</dbReference>
<evidence type="ECO:0000256" key="15">
    <source>
        <dbReference type="ARBA" id="ARBA00038527"/>
    </source>
</evidence>
<dbReference type="GO" id="GO:0017064">
    <property type="term" value="F:fatty acid amide hydrolase activity"/>
    <property type="evidence" value="ECO:0007669"/>
    <property type="project" value="InterPro"/>
</dbReference>
<dbReference type="Gene3D" id="1.10.10.2120">
    <property type="match status" value="1"/>
</dbReference>
<keyword evidence="8" id="KW-0276">Fatty acid metabolism</keyword>
<dbReference type="GO" id="GO:0005764">
    <property type="term" value="C:lysosome"/>
    <property type="evidence" value="ECO:0007669"/>
    <property type="project" value="UniProtKB-SubCell"/>
</dbReference>
<keyword evidence="32" id="KW-1185">Reference proteome</keyword>
<comment type="catalytic activity">
    <reaction evidence="24">
        <text>an N-acylsphing-4-enine + H2O = sphing-4-enine + a fatty acid</text>
        <dbReference type="Rhea" id="RHEA:20856"/>
        <dbReference type="ChEBI" id="CHEBI:15377"/>
        <dbReference type="ChEBI" id="CHEBI:28868"/>
        <dbReference type="ChEBI" id="CHEBI:52639"/>
        <dbReference type="ChEBI" id="CHEBI:57756"/>
        <dbReference type="EC" id="3.5.1.23"/>
    </reaction>
    <physiologicalReaction direction="left-to-right" evidence="24">
        <dbReference type="Rhea" id="RHEA:20857"/>
    </physiologicalReaction>
</comment>
<evidence type="ECO:0000256" key="8">
    <source>
        <dbReference type="ARBA" id="ARBA00022832"/>
    </source>
</evidence>
<evidence type="ECO:0000256" key="24">
    <source>
        <dbReference type="ARBA" id="ARBA00048323"/>
    </source>
</evidence>
<evidence type="ECO:0000256" key="11">
    <source>
        <dbReference type="ARBA" id="ARBA00023136"/>
    </source>
</evidence>
<evidence type="ECO:0000256" key="3">
    <source>
        <dbReference type="ARBA" id="ARBA00004872"/>
    </source>
</evidence>
<evidence type="ECO:0000256" key="4">
    <source>
        <dbReference type="ARBA" id="ARBA00005730"/>
    </source>
</evidence>
<keyword evidence="11" id="KW-0472">Membrane</keyword>
<comment type="catalytic activity">
    <reaction evidence="21">
        <text>N-dodecanoylsphing-4-enine + H2O = dodecanoate + sphing-4-enine</text>
        <dbReference type="Rhea" id="RHEA:41291"/>
        <dbReference type="ChEBI" id="CHEBI:15377"/>
        <dbReference type="ChEBI" id="CHEBI:18262"/>
        <dbReference type="ChEBI" id="CHEBI:57756"/>
        <dbReference type="ChEBI" id="CHEBI:72956"/>
    </reaction>
    <physiologicalReaction direction="left-to-right" evidence="21">
        <dbReference type="Rhea" id="RHEA:41292"/>
    </physiologicalReaction>
</comment>
<feature type="active site" description="Nucleophile" evidence="27">
    <location>
        <position position="115"/>
    </location>
</feature>
<evidence type="ECO:0000256" key="18">
    <source>
        <dbReference type="ARBA" id="ARBA00042519"/>
    </source>
</evidence>